<dbReference type="Proteomes" id="UP000249056">
    <property type="component" value="Unassembled WGS sequence"/>
</dbReference>
<comment type="caution">
    <text evidence="1">The sequence shown here is derived from an EMBL/GenBank/DDBJ whole genome shotgun (WGS) entry which is preliminary data.</text>
</comment>
<evidence type="ECO:0000313" key="1">
    <source>
        <dbReference type="EMBL" id="RAL65797.1"/>
    </source>
</evidence>
<organism evidence="1 2">
    <name type="scientific">Monilinia fructigena</name>
    <dbReference type="NCBI Taxonomy" id="38457"/>
    <lineage>
        <taxon>Eukaryota</taxon>
        <taxon>Fungi</taxon>
        <taxon>Dikarya</taxon>
        <taxon>Ascomycota</taxon>
        <taxon>Pezizomycotina</taxon>
        <taxon>Leotiomycetes</taxon>
        <taxon>Helotiales</taxon>
        <taxon>Sclerotiniaceae</taxon>
        <taxon>Monilinia</taxon>
    </lineage>
</organism>
<reference evidence="1 2" key="1">
    <citation type="submission" date="2018-06" db="EMBL/GenBank/DDBJ databases">
        <title>Genome Sequence of the Brown Rot Fungal Pathogen Monilinia fructigena.</title>
        <authorList>
            <person name="Landi L."/>
            <person name="De Miccolis Angelini R.M."/>
            <person name="Pollastro S."/>
            <person name="Abate D."/>
            <person name="Faretra F."/>
            <person name="Romanazzi G."/>
        </authorList>
    </citation>
    <scope>NUCLEOTIDE SEQUENCE [LARGE SCALE GENOMIC DNA]</scope>
    <source>
        <strain evidence="1 2">Mfrg269</strain>
    </source>
</reference>
<gene>
    <name evidence="1" type="ORF">DID88_005462</name>
</gene>
<name>A0A395IZU5_9HELO</name>
<proteinExistence type="predicted"/>
<sequence>MQTTNLWEESRDTIAVMHQHPNPIQTSKPLWHPKRATAATKTPTNTTKLEFSNYAQIDVKRRGTKALKRYEFEYWGHSYSWKRVMEKDGEGKAISYHLFKEDSTNGHRSYCTGIEIAG</sequence>
<dbReference type="AlphaFoldDB" id="A0A395IZU5"/>
<evidence type="ECO:0000313" key="2">
    <source>
        <dbReference type="Proteomes" id="UP000249056"/>
    </source>
</evidence>
<dbReference type="OrthoDB" id="5317787at2759"/>
<dbReference type="EMBL" id="QKRW01000009">
    <property type="protein sequence ID" value="RAL65797.1"/>
    <property type="molecule type" value="Genomic_DNA"/>
</dbReference>
<accession>A0A395IZU5</accession>
<keyword evidence="2" id="KW-1185">Reference proteome</keyword>
<protein>
    <submittedName>
        <fullName evidence="1">Uncharacterized protein</fullName>
    </submittedName>
</protein>